<gene>
    <name evidence="3" type="ORF">FNJ47_39010</name>
</gene>
<dbReference type="PANTHER" id="PTHR12788">
    <property type="entry name" value="PROTEIN-TYROSINE SULFOTRANSFERASE 2"/>
    <property type="match status" value="1"/>
</dbReference>
<dbReference type="Pfam" id="PF13181">
    <property type="entry name" value="TPR_8"/>
    <property type="match status" value="1"/>
</dbReference>
<dbReference type="Gene3D" id="1.25.40.10">
    <property type="entry name" value="Tetratricopeptide repeat domain"/>
    <property type="match status" value="3"/>
</dbReference>
<dbReference type="EMBL" id="VKHP01000257">
    <property type="protein sequence ID" value="NEV01604.1"/>
    <property type="molecule type" value="Genomic_DNA"/>
</dbReference>
<dbReference type="Gene3D" id="3.40.50.300">
    <property type="entry name" value="P-loop containing nucleotide triphosphate hydrolases"/>
    <property type="match status" value="1"/>
</dbReference>
<evidence type="ECO:0000256" key="1">
    <source>
        <dbReference type="ARBA" id="ARBA00022679"/>
    </source>
</evidence>
<dbReference type="Pfam" id="PF13469">
    <property type="entry name" value="Sulfotransfer_3"/>
    <property type="match status" value="1"/>
</dbReference>
<dbReference type="PANTHER" id="PTHR12788:SF10">
    <property type="entry name" value="PROTEIN-TYROSINE SULFOTRANSFERASE"/>
    <property type="match status" value="1"/>
</dbReference>
<reference evidence="3 4" key="1">
    <citation type="journal article" date="2020" name="Arch. Microbiol.">
        <title>Bradyrhizobium uaiense sp. nov., a new highly efficient cowpea symbiont.</title>
        <authorList>
            <person name="Cabral Michel D."/>
            <person name="Azarias Guimaraes A."/>
            <person name="Martins da Costa E."/>
            <person name="Soares de Carvalho T."/>
            <person name="Balsanelli E."/>
            <person name="Willems A."/>
            <person name="Maltempi de Souza E."/>
            <person name="de Souza Moreira F.M."/>
        </authorList>
    </citation>
    <scope>NUCLEOTIDE SEQUENCE [LARGE SCALE GENOMIC DNA]</scope>
    <source>
        <strain evidence="3 4">UFLA 03-164</strain>
    </source>
</reference>
<organism evidence="3 4">
    <name type="scientific">Bradyrhizobium uaiense</name>
    <dbReference type="NCBI Taxonomy" id="2594946"/>
    <lineage>
        <taxon>Bacteria</taxon>
        <taxon>Pseudomonadati</taxon>
        <taxon>Pseudomonadota</taxon>
        <taxon>Alphaproteobacteria</taxon>
        <taxon>Hyphomicrobiales</taxon>
        <taxon>Nitrobacteraceae</taxon>
        <taxon>Bradyrhizobium</taxon>
    </lineage>
</organism>
<dbReference type="SUPFAM" id="SSF52540">
    <property type="entry name" value="P-loop containing nucleoside triphosphate hydrolases"/>
    <property type="match status" value="1"/>
</dbReference>
<accession>A0A6P1BTT7</accession>
<feature type="repeat" description="TPR" evidence="2">
    <location>
        <begin position="124"/>
        <end position="157"/>
    </location>
</feature>
<keyword evidence="1" id="KW-0808">Transferase</keyword>
<evidence type="ECO:0000313" key="3">
    <source>
        <dbReference type="EMBL" id="NEV01604.1"/>
    </source>
</evidence>
<feature type="repeat" description="TPR" evidence="2">
    <location>
        <begin position="90"/>
        <end position="123"/>
    </location>
</feature>
<dbReference type="Proteomes" id="UP000468531">
    <property type="component" value="Unassembled WGS sequence"/>
</dbReference>
<comment type="caution">
    <text evidence="3">The sequence shown here is derived from an EMBL/GenBank/DDBJ whole genome shotgun (WGS) entry which is preliminary data.</text>
</comment>
<feature type="repeat" description="TPR" evidence="2">
    <location>
        <begin position="332"/>
        <end position="365"/>
    </location>
</feature>
<dbReference type="InterPro" id="IPR011990">
    <property type="entry name" value="TPR-like_helical_dom_sf"/>
</dbReference>
<dbReference type="InterPro" id="IPR019734">
    <property type="entry name" value="TPR_rpt"/>
</dbReference>
<dbReference type="SMART" id="SM00028">
    <property type="entry name" value="TPR"/>
    <property type="match status" value="9"/>
</dbReference>
<protein>
    <submittedName>
        <fullName evidence="3">Tetratricopeptide repeat protein</fullName>
    </submittedName>
</protein>
<dbReference type="InterPro" id="IPR027417">
    <property type="entry name" value="P-loop_NTPase"/>
</dbReference>
<name>A0A6P1BTT7_9BRAD</name>
<feature type="repeat" description="TPR" evidence="2">
    <location>
        <begin position="260"/>
        <end position="293"/>
    </location>
</feature>
<dbReference type="InterPro" id="IPR026634">
    <property type="entry name" value="TPST-like"/>
</dbReference>
<keyword evidence="4" id="KW-1185">Reference proteome</keyword>
<evidence type="ECO:0000313" key="4">
    <source>
        <dbReference type="Proteomes" id="UP000468531"/>
    </source>
</evidence>
<dbReference type="SUPFAM" id="SSF48452">
    <property type="entry name" value="TPR-like"/>
    <property type="match status" value="1"/>
</dbReference>
<dbReference type="Pfam" id="PF13432">
    <property type="entry name" value="TPR_16"/>
    <property type="match status" value="2"/>
</dbReference>
<dbReference type="AlphaFoldDB" id="A0A6P1BTT7"/>
<dbReference type="PROSITE" id="PS50293">
    <property type="entry name" value="TPR_REGION"/>
    <property type="match status" value="1"/>
</dbReference>
<dbReference type="Pfam" id="PF13414">
    <property type="entry name" value="TPR_11"/>
    <property type="match status" value="1"/>
</dbReference>
<sequence>MSDTIAMVPDGAPLSLASSSDIPTLLRDAIDAYGNGQGQDAERLTRRILAQQPDHLAGLQILAAIAGQTDRLPLALKVAQRAVSLHPDLASTHIQLANLLRQAGNLADATKALEVALCLQPDSAEAQNDLGLVHLAASEFRRAADRFAEALRLDPKSGLIHYNMALASEALGSLPAAVECYQEATRLRPSLVEAHFKLGLLLEEQGHRERAGECFRAAAALRPGTAFALLCEARVQGFASDDAAAEELVRRAISLEPRRSDAHAMLGTILMQGGRFEEAAASFDLANALNAQDILGPVGLVEVKQLSEADRPLIGQLELKLENPAITGHEAVLVHFALGKAYDDLGEYRHAIEHFDSANALKKRVRNKRYDHEAHAGLVDRLVQRFTPQFIARNRDMASQWDVPVLIVGMPRSGTTLAEQILSSHPEVAAGGELTFWTDRAADFGVDRDGRIDPAWMRETQSAYQVMLRQISPDVRRVTDKLPQNFHNVGLLHAAFPGARVIHCRRDPIDTCLSIYFNNFANGMDFSFDRAWIVDYYQQYERLTDHWRSVLPSSFLLEIGYEELVGAPEPVIRRMLDFCGLEWNEACLRPERNQRVIKTASLWQARQPIYGTSVSRWRRYEPWLDAFDRLLAGGHPQTRHVLSKQGSEWQGD</sequence>
<dbReference type="PROSITE" id="PS50005">
    <property type="entry name" value="TPR"/>
    <property type="match status" value="5"/>
</dbReference>
<keyword evidence="2" id="KW-0802">TPR repeat</keyword>
<dbReference type="GO" id="GO:0008476">
    <property type="term" value="F:protein-tyrosine sulfotransferase activity"/>
    <property type="evidence" value="ECO:0007669"/>
    <property type="project" value="InterPro"/>
</dbReference>
<proteinExistence type="predicted"/>
<evidence type="ECO:0000256" key="2">
    <source>
        <dbReference type="PROSITE-ProRule" id="PRU00339"/>
    </source>
</evidence>
<feature type="repeat" description="TPR" evidence="2">
    <location>
        <begin position="192"/>
        <end position="225"/>
    </location>
</feature>